<dbReference type="SUPFAM" id="SSF110857">
    <property type="entry name" value="Gamma-glutamyl cyclotransferase-like"/>
    <property type="match status" value="1"/>
</dbReference>
<dbReference type="GO" id="GO:0047631">
    <property type="term" value="F:ADP-ribose diphosphatase activity"/>
    <property type="evidence" value="ECO:0007669"/>
    <property type="project" value="UniProtKB-EC"/>
</dbReference>
<evidence type="ECO:0000313" key="16">
    <source>
        <dbReference type="EMBL" id="APX11427.1"/>
    </source>
</evidence>
<dbReference type="PROSITE" id="PS00893">
    <property type="entry name" value="NUDIX_BOX"/>
    <property type="match status" value="1"/>
</dbReference>
<keyword evidence="5 13" id="KW-0479">Metal-binding</keyword>
<dbReference type="Pfam" id="PF06094">
    <property type="entry name" value="GGACT"/>
    <property type="match status" value="1"/>
</dbReference>
<evidence type="ECO:0000256" key="10">
    <source>
        <dbReference type="ARBA" id="ARBA00030308"/>
    </source>
</evidence>
<dbReference type="PROSITE" id="PS51462">
    <property type="entry name" value="NUDIX"/>
    <property type="match status" value="1"/>
</dbReference>
<protein>
    <recommendedName>
        <fullName evidence="4">ADP-ribose pyrophosphatase</fullName>
        <ecNumber evidence="3">3.6.1.13</ecNumber>
    </recommendedName>
    <alternativeName>
        <fullName evidence="9">ADP-ribose diphosphatase</fullName>
    </alternativeName>
    <alternativeName>
        <fullName evidence="11">ADP-ribose phosphohydrolase</fullName>
    </alternativeName>
    <alternativeName>
        <fullName evidence="10">Adenosine diphosphoribose pyrophosphatase</fullName>
    </alternativeName>
</protein>
<dbReference type="STRING" id="299262.BWR18_06840"/>
<feature type="binding site" evidence="13">
    <location>
        <position position="324"/>
    </location>
    <ligand>
        <name>Mg(2+)</name>
        <dbReference type="ChEBI" id="CHEBI:18420"/>
        <label>1</label>
    </ligand>
</feature>
<evidence type="ECO:0000256" key="8">
    <source>
        <dbReference type="ARBA" id="ARBA00025164"/>
    </source>
</evidence>
<dbReference type="GO" id="GO:0019693">
    <property type="term" value="P:ribose phosphate metabolic process"/>
    <property type="evidence" value="ECO:0007669"/>
    <property type="project" value="TreeGrafter"/>
</dbReference>
<dbReference type="AlphaFoldDB" id="A0A1P8MTJ5"/>
<evidence type="ECO:0000256" key="9">
    <source>
        <dbReference type="ARBA" id="ARBA00030162"/>
    </source>
</evidence>
<dbReference type="NCBIfam" id="TIGR00052">
    <property type="entry name" value="nudix-type nucleoside diphosphatase, YffH/AdpP family"/>
    <property type="match status" value="1"/>
</dbReference>
<dbReference type="InterPro" id="IPR000086">
    <property type="entry name" value="NUDIX_hydrolase_dom"/>
</dbReference>
<dbReference type="GO" id="GO:0005829">
    <property type="term" value="C:cytosol"/>
    <property type="evidence" value="ECO:0007669"/>
    <property type="project" value="TreeGrafter"/>
</dbReference>
<reference evidence="16 17" key="1">
    <citation type="submission" date="2017-01" db="EMBL/GenBank/DDBJ databases">
        <title>Complete genome of Tateyamaria omphalii DOK1-4 isolated from seawater in Dokdo.</title>
        <authorList>
            <person name="Kim J.H."/>
            <person name="Chi W.-J."/>
        </authorList>
    </citation>
    <scope>NUCLEOTIDE SEQUENCE [LARGE SCALE GENOMIC DNA]</scope>
    <source>
        <strain evidence="16 17">DOK1-4</strain>
    </source>
</reference>
<evidence type="ECO:0000256" key="2">
    <source>
        <dbReference type="ARBA" id="ARBA00007482"/>
    </source>
</evidence>
<organism evidence="16 17">
    <name type="scientific">Tateyamaria omphalii</name>
    <dbReference type="NCBI Taxonomy" id="299262"/>
    <lineage>
        <taxon>Bacteria</taxon>
        <taxon>Pseudomonadati</taxon>
        <taxon>Pseudomonadota</taxon>
        <taxon>Alphaproteobacteria</taxon>
        <taxon>Rhodobacterales</taxon>
        <taxon>Roseobacteraceae</taxon>
        <taxon>Tateyamaria</taxon>
    </lineage>
</organism>
<dbReference type="EC" id="3.6.1.13" evidence="3"/>
<feature type="short sequence motif" description="Nudix box" evidence="14">
    <location>
        <begin position="256"/>
        <end position="278"/>
    </location>
</feature>
<dbReference type="SUPFAM" id="SSF55811">
    <property type="entry name" value="Nudix"/>
    <property type="match status" value="1"/>
</dbReference>
<evidence type="ECO:0000256" key="7">
    <source>
        <dbReference type="ARBA" id="ARBA00022842"/>
    </source>
</evidence>
<feature type="binding site" evidence="13">
    <location>
        <position position="275"/>
    </location>
    <ligand>
        <name>Mg(2+)</name>
        <dbReference type="ChEBI" id="CHEBI:18420"/>
        <label>1</label>
    </ligand>
</feature>
<evidence type="ECO:0000313" key="17">
    <source>
        <dbReference type="Proteomes" id="UP000186336"/>
    </source>
</evidence>
<dbReference type="RefSeq" id="WP_076627289.1">
    <property type="nucleotide sequence ID" value="NZ_CP019312.1"/>
</dbReference>
<evidence type="ECO:0000256" key="3">
    <source>
        <dbReference type="ARBA" id="ARBA00012453"/>
    </source>
</evidence>
<sequence length="368" mass="40169">MAPLFFYGTLRYAPLLDCVSGRDGPLDTETAALPGYVARASLDGLYPVLREAPGALAHGVVVRGLTDAEVARLNYYEGGFDYDLRSVVLASGEEAQVYVPGQGVSATDAVWDFDAWQAKWAQMTLWASREVMAGYGHLSPAVIAARFPRIRARAWSKVLAQSGRHGRDVLDGRVEVLSRSQGYVNFFALEDVVLRHETFDGGMSEPMERGVFVSSDAALVLPYDPARDRVLLVEQIRMGPIGRDDPVRWQLEPVAGLVDPGETPEEAARREGQEEAGLDFGALEPVGECYASPGATTDFFHMFVGLCDLPDGVAGIGGEEAEGENIRSHVIGFDALLAMADDRRIANAPLGMLTYWLHRHRDRLRGMS</sequence>
<dbReference type="Pfam" id="PF00293">
    <property type="entry name" value="NUDIX"/>
    <property type="match status" value="1"/>
</dbReference>
<dbReference type="GO" id="GO:0006753">
    <property type="term" value="P:nucleoside phosphate metabolic process"/>
    <property type="evidence" value="ECO:0007669"/>
    <property type="project" value="TreeGrafter"/>
</dbReference>
<name>A0A1P8MTJ5_9RHOB</name>
<comment type="cofactor">
    <cofactor evidence="1 13">
        <name>Mg(2+)</name>
        <dbReference type="ChEBI" id="CHEBI:18420"/>
    </cofactor>
</comment>
<dbReference type="InterPro" id="IPR009288">
    <property type="entry name" value="AIG2-like_dom"/>
</dbReference>
<dbReference type="GO" id="GO:0019144">
    <property type="term" value="F:ADP-sugar diphosphatase activity"/>
    <property type="evidence" value="ECO:0007669"/>
    <property type="project" value="TreeGrafter"/>
</dbReference>
<dbReference type="InterPro" id="IPR015797">
    <property type="entry name" value="NUDIX_hydrolase-like_dom_sf"/>
</dbReference>
<evidence type="ECO:0000259" key="15">
    <source>
        <dbReference type="PROSITE" id="PS51462"/>
    </source>
</evidence>
<comment type="catalytic activity">
    <reaction evidence="12">
        <text>ADP-D-ribose + H2O = D-ribose 5-phosphate + AMP + 2 H(+)</text>
        <dbReference type="Rhea" id="RHEA:10412"/>
        <dbReference type="ChEBI" id="CHEBI:15377"/>
        <dbReference type="ChEBI" id="CHEBI:15378"/>
        <dbReference type="ChEBI" id="CHEBI:57967"/>
        <dbReference type="ChEBI" id="CHEBI:78346"/>
        <dbReference type="ChEBI" id="CHEBI:456215"/>
        <dbReference type="EC" id="3.6.1.13"/>
    </reaction>
</comment>
<dbReference type="CDD" id="cd24155">
    <property type="entry name" value="NUDIX_ADPRase"/>
    <property type="match status" value="1"/>
</dbReference>
<feature type="binding site" evidence="13">
    <location>
        <position position="271"/>
    </location>
    <ligand>
        <name>Mg(2+)</name>
        <dbReference type="ChEBI" id="CHEBI:18420"/>
        <label>1</label>
    </ligand>
</feature>
<gene>
    <name evidence="16" type="ORF">BWR18_06840</name>
</gene>
<evidence type="ECO:0000256" key="4">
    <source>
        <dbReference type="ARBA" id="ARBA00013297"/>
    </source>
</evidence>
<dbReference type="OrthoDB" id="5292471at2"/>
<evidence type="ECO:0000256" key="11">
    <source>
        <dbReference type="ARBA" id="ARBA00033056"/>
    </source>
</evidence>
<feature type="domain" description="Nudix hydrolase" evidence="15">
    <location>
        <begin position="213"/>
        <end position="353"/>
    </location>
</feature>
<keyword evidence="17" id="KW-1185">Reference proteome</keyword>
<dbReference type="Gene3D" id="3.90.79.10">
    <property type="entry name" value="Nucleoside Triphosphate Pyrophosphohydrolase"/>
    <property type="match status" value="1"/>
</dbReference>
<dbReference type="Gene3D" id="3.10.490.10">
    <property type="entry name" value="Gamma-glutamyl cyclotransferase-like"/>
    <property type="match status" value="1"/>
</dbReference>
<dbReference type="CDD" id="cd06661">
    <property type="entry name" value="GGCT_like"/>
    <property type="match status" value="1"/>
</dbReference>
<evidence type="ECO:0000256" key="1">
    <source>
        <dbReference type="ARBA" id="ARBA00001946"/>
    </source>
</evidence>
<feature type="binding site" evidence="13">
    <location>
        <position position="255"/>
    </location>
    <ligand>
        <name>Mg(2+)</name>
        <dbReference type="ChEBI" id="CHEBI:18420"/>
        <label>1</label>
    </ligand>
</feature>
<dbReference type="PANTHER" id="PTHR11839:SF5">
    <property type="entry name" value="ADP-RIBOSE PYROPHOSPHATASE"/>
    <property type="match status" value="1"/>
</dbReference>
<dbReference type="InterPro" id="IPR013024">
    <property type="entry name" value="GGCT-like"/>
</dbReference>
<accession>A0A1P8MTJ5</accession>
<comment type="function">
    <text evidence="8">Acts on ADP-mannose and ADP-glucose as well as ADP-ribose. Prevents glycogen biosynthesis. The reaction catalyzed by this enzyme is a limiting step of the gluconeogenic process.</text>
</comment>
<dbReference type="KEGG" id="tom:BWR18_06840"/>
<keyword evidence="6" id="KW-0378">Hydrolase</keyword>
<evidence type="ECO:0000256" key="6">
    <source>
        <dbReference type="ARBA" id="ARBA00022801"/>
    </source>
</evidence>
<dbReference type="GO" id="GO:0046872">
    <property type="term" value="F:metal ion binding"/>
    <property type="evidence" value="ECO:0007669"/>
    <property type="project" value="UniProtKB-KW"/>
</dbReference>
<dbReference type="InterPro" id="IPR036568">
    <property type="entry name" value="GGCT-like_sf"/>
</dbReference>
<evidence type="ECO:0000256" key="5">
    <source>
        <dbReference type="ARBA" id="ARBA00022723"/>
    </source>
</evidence>
<proteinExistence type="inferred from homology"/>
<dbReference type="Proteomes" id="UP000186336">
    <property type="component" value="Chromosome"/>
</dbReference>
<dbReference type="InterPro" id="IPR004385">
    <property type="entry name" value="NDP_pyrophosphatase"/>
</dbReference>
<dbReference type="InterPro" id="IPR020084">
    <property type="entry name" value="NUDIX_hydrolase_CS"/>
</dbReference>
<comment type="similarity">
    <text evidence="2">Belongs to the Nudix hydrolase family. NudF subfamily.</text>
</comment>
<evidence type="ECO:0000256" key="12">
    <source>
        <dbReference type="ARBA" id="ARBA00049546"/>
    </source>
</evidence>
<evidence type="ECO:0000256" key="14">
    <source>
        <dbReference type="PIRSR" id="PIRSR604385-3"/>
    </source>
</evidence>
<dbReference type="EMBL" id="CP019312">
    <property type="protein sequence ID" value="APX11427.1"/>
    <property type="molecule type" value="Genomic_DNA"/>
</dbReference>
<evidence type="ECO:0000256" key="13">
    <source>
        <dbReference type="PIRSR" id="PIRSR604385-2"/>
    </source>
</evidence>
<keyword evidence="7 13" id="KW-0460">Magnesium</keyword>
<dbReference type="PANTHER" id="PTHR11839">
    <property type="entry name" value="UDP/ADP-SUGAR PYROPHOSPHATASE"/>
    <property type="match status" value="1"/>
</dbReference>